<dbReference type="SUPFAM" id="SSF52833">
    <property type="entry name" value="Thioredoxin-like"/>
    <property type="match status" value="1"/>
</dbReference>
<organism evidence="5 6">
    <name type="scientific">Roseateles aquatilis</name>
    <dbReference type="NCBI Taxonomy" id="431061"/>
    <lineage>
        <taxon>Bacteria</taxon>
        <taxon>Pseudomonadati</taxon>
        <taxon>Pseudomonadota</taxon>
        <taxon>Betaproteobacteria</taxon>
        <taxon>Burkholderiales</taxon>
        <taxon>Sphaerotilaceae</taxon>
        <taxon>Roseateles</taxon>
    </lineage>
</organism>
<evidence type="ECO:0000256" key="1">
    <source>
        <dbReference type="ARBA" id="ARBA00007198"/>
    </source>
</evidence>
<dbReference type="CDD" id="cd03034">
    <property type="entry name" value="ArsC_ArsC"/>
    <property type="match status" value="1"/>
</dbReference>
<dbReference type="InterPro" id="IPR036249">
    <property type="entry name" value="Thioredoxin-like_sf"/>
</dbReference>
<dbReference type="PANTHER" id="PTHR30041">
    <property type="entry name" value="ARSENATE REDUCTASE"/>
    <property type="match status" value="1"/>
</dbReference>
<accession>A0A246J4Z6</accession>
<comment type="similarity">
    <text evidence="1 3 4">Belongs to the ArsC family.</text>
</comment>
<dbReference type="Gene3D" id="3.40.30.10">
    <property type="entry name" value="Glutaredoxin"/>
    <property type="match status" value="1"/>
</dbReference>
<dbReference type="InterPro" id="IPR006659">
    <property type="entry name" value="Arsenate_reductase"/>
</dbReference>
<gene>
    <name evidence="5" type="primary">arsC</name>
    <name evidence="5" type="ORF">CDN99_18625</name>
</gene>
<dbReference type="PANTHER" id="PTHR30041:SF4">
    <property type="entry name" value="ARSENATE REDUCTASE"/>
    <property type="match status" value="1"/>
</dbReference>
<keyword evidence="2 4" id="KW-0560">Oxidoreductase</keyword>
<dbReference type="AlphaFoldDB" id="A0A246J4Z6"/>
<evidence type="ECO:0000256" key="3">
    <source>
        <dbReference type="PROSITE-ProRule" id="PRU01282"/>
    </source>
</evidence>
<dbReference type="OrthoDB" id="9790554at2"/>
<dbReference type="Proteomes" id="UP000197468">
    <property type="component" value="Unassembled WGS sequence"/>
</dbReference>
<keyword evidence="6" id="KW-1185">Reference proteome</keyword>
<dbReference type="NCBIfam" id="TIGR00014">
    <property type="entry name" value="arsC"/>
    <property type="match status" value="1"/>
</dbReference>
<evidence type="ECO:0000256" key="4">
    <source>
        <dbReference type="RuleBase" id="RU362029"/>
    </source>
</evidence>
<comment type="catalytic activity">
    <reaction evidence="4">
        <text>[glutaredoxin]-dithiol + arsenate + glutathione + H(+) = glutathionyl-S-S-[glutaredoxin] + arsenite + H2O</text>
        <dbReference type="Rhea" id="RHEA:22016"/>
        <dbReference type="Rhea" id="RHEA-COMP:10729"/>
        <dbReference type="Rhea" id="RHEA-COMP:17668"/>
        <dbReference type="ChEBI" id="CHEBI:15377"/>
        <dbReference type="ChEBI" id="CHEBI:15378"/>
        <dbReference type="ChEBI" id="CHEBI:29242"/>
        <dbReference type="ChEBI" id="CHEBI:29950"/>
        <dbReference type="ChEBI" id="CHEBI:48597"/>
        <dbReference type="ChEBI" id="CHEBI:57925"/>
        <dbReference type="ChEBI" id="CHEBI:146199"/>
        <dbReference type="EC" id="1.20.4.1"/>
    </reaction>
</comment>
<dbReference type="Pfam" id="PF03960">
    <property type="entry name" value="ArsC"/>
    <property type="match status" value="1"/>
</dbReference>
<dbReference type="EMBL" id="NIOF01000009">
    <property type="protein sequence ID" value="OWQ87667.1"/>
    <property type="molecule type" value="Genomic_DNA"/>
</dbReference>
<evidence type="ECO:0000313" key="5">
    <source>
        <dbReference type="EMBL" id="OWQ87667.1"/>
    </source>
</evidence>
<protein>
    <recommendedName>
        <fullName evidence="4">Arsenate reductase</fullName>
        <ecNumber evidence="4">1.20.4.1</ecNumber>
    </recommendedName>
</protein>
<comment type="caution">
    <text evidence="5">The sequence shown here is derived from an EMBL/GenBank/DDBJ whole genome shotgun (WGS) entry which is preliminary data.</text>
</comment>
<dbReference type="InterPro" id="IPR006660">
    <property type="entry name" value="Arsenate_reductase-like"/>
</dbReference>
<sequence>MTRMKILHNPLCSKSREALALLESRGPKPRIIEYLVHPLSLRDLQALRRRLGQPVRAMLRDNEDLYRELNLADPTLTDTQLLQAIADHPKLLQRPIVIDGERALIARPPELLNDWPR</sequence>
<proteinExistence type="inferred from homology"/>
<dbReference type="EC" id="1.20.4.1" evidence="4"/>
<name>A0A246J4Z6_9BURK</name>
<reference evidence="5 6" key="1">
    <citation type="journal article" date="2008" name="Int. J. Syst. Evol. Microbiol.">
        <title>Description of Roseateles aquatilis sp. nov. and Roseateles terrae sp. nov., in the class Betaproteobacteria, and emended description of the genus Roseateles.</title>
        <authorList>
            <person name="Gomila M."/>
            <person name="Bowien B."/>
            <person name="Falsen E."/>
            <person name="Moore E.R."/>
            <person name="Lalucat J."/>
        </authorList>
    </citation>
    <scope>NUCLEOTIDE SEQUENCE [LARGE SCALE GENOMIC DNA]</scope>
    <source>
        <strain evidence="5 6">CCUG 48205</strain>
    </source>
</reference>
<dbReference type="GO" id="GO:0008794">
    <property type="term" value="F:arsenate reductase (glutaredoxin) activity"/>
    <property type="evidence" value="ECO:0007669"/>
    <property type="project" value="UniProtKB-UniRule"/>
</dbReference>
<evidence type="ECO:0000256" key="2">
    <source>
        <dbReference type="ARBA" id="ARBA00023002"/>
    </source>
</evidence>
<dbReference type="PROSITE" id="PS51353">
    <property type="entry name" value="ARSC"/>
    <property type="match status" value="1"/>
</dbReference>
<evidence type="ECO:0000313" key="6">
    <source>
        <dbReference type="Proteomes" id="UP000197468"/>
    </source>
</evidence>